<dbReference type="InterPro" id="IPR038377">
    <property type="entry name" value="Na/Glc_symporter_sf"/>
</dbReference>
<dbReference type="PROSITE" id="PS50283">
    <property type="entry name" value="NA_SOLUT_SYMP_3"/>
    <property type="match status" value="1"/>
</dbReference>
<dbReference type="InterPro" id="IPR050277">
    <property type="entry name" value="Sodium:Solute_Symporter"/>
</dbReference>
<dbReference type="GO" id="GO:0006814">
    <property type="term" value="P:sodium ion transport"/>
    <property type="evidence" value="ECO:0007669"/>
    <property type="project" value="UniProtKB-KW"/>
</dbReference>
<proteinExistence type="inferred from homology"/>
<evidence type="ECO:0000256" key="12">
    <source>
        <dbReference type="ARBA" id="ARBA00033708"/>
    </source>
</evidence>
<evidence type="ECO:0000256" key="13">
    <source>
        <dbReference type="RuleBase" id="RU362091"/>
    </source>
</evidence>
<feature type="transmembrane region" description="Helical" evidence="14">
    <location>
        <begin position="329"/>
        <end position="359"/>
    </location>
</feature>
<comment type="subcellular location">
    <subcellularLocation>
        <location evidence="1">Cell membrane</location>
        <topology evidence="1">Multi-pass membrane protein</topology>
    </subcellularLocation>
</comment>
<keyword evidence="7 14" id="KW-1133">Transmembrane helix</keyword>
<evidence type="ECO:0000256" key="2">
    <source>
        <dbReference type="ARBA" id="ARBA00006434"/>
    </source>
</evidence>
<feature type="transmembrane region" description="Helical" evidence="14">
    <location>
        <begin position="167"/>
        <end position="184"/>
    </location>
</feature>
<feature type="transmembrane region" description="Helical" evidence="14">
    <location>
        <begin position="435"/>
        <end position="455"/>
    </location>
</feature>
<dbReference type="AlphaFoldDB" id="A0A2R8CI86"/>
<comment type="similarity">
    <text evidence="2 13">Belongs to the sodium:solute symporter (SSF) (TC 2.A.21) family.</text>
</comment>
<feature type="transmembrane region" description="Helical" evidence="14">
    <location>
        <begin position="196"/>
        <end position="216"/>
    </location>
</feature>
<feature type="transmembrane region" description="Helical" evidence="14">
    <location>
        <begin position="82"/>
        <end position="101"/>
    </location>
</feature>
<feature type="transmembrane region" description="Helical" evidence="14">
    <location>
        <begin position="461"/>
        <end position="483"/>
    </location>
</feature>
<keyword evidence="3" id="KW-0813">Transport</keyword>
<feature type="transmembrane region" description="Helical" evidence="14">
    <location>
        <begin position="242"/>
        <end position="262"/>
    </location>
</feature>
<feature type="transmembrane region" description="Helical" evidence="14">
    <location>
        <begin position="380"/>
        <end position="399"/>
    </location>
</feature>
<sequence>MEVELAFSGWSGIFVLALYGALMLGVGVFAYLRNRGMRESLDEYYLGGRGLGVMVLFFTFFATQYSGNTVIGYPPTAYRMGYQYLVSVPFFIMIIMVYLFFAPRLYALGRRFSLLTPVDWIELRFRSKSVSILAAILMLYGLANYLLEQFVAIGQGVSGLTGGTIPYQVGVIFFIVIMVAYSWLGGMRSVAYTDTIQGIALLFGVFTLLIGSLYYFGGLPSAAAYMQANAPEKLNPPDAAGLTRWFSLLVLVGIGAAIYPHAVQRIFSAKSEATLKRSFIRMAYMPFLTAGVVFMVGIIGIAAFPGLSTANSEQLVGIMANALANQNTFFYWAMVLLFGGVIAAIVSTADSVLLTFSSIISNDLYGRYIKPDASEYQKVLAGKLVGLAAVAILIVIAWYPPATLYQIFVLKFEVLIQVAPALILGLYWTRLNARAVFIGMLAGAVMAGVFTFMGYRPLGIYSGLWGLVLNTGICVVGTLLAGAGTAEREHAREVIGFRYG</sequence>
<evidence type="ECO:0000256" key="5">
    <source>
        <dbReference type="ARBA" id="ARBA00022692"/>
    </source>
</evidence>
<dbReference type="CDD" id="cd10322">
    <property type="entry name" value="SLC5sbd"/>
    <property type="match status" value="1"/>
</dbReference>
<dbReference type="GO" id="GO:0005886">
    <property type="term" value="C:plasma membrane"/>
    <property type="evidence" value="ECO:0007669"/>
    <property type="project" value="UniProtKB-SubCell"/>
</dbReference>
<evidence type="ECO:0000256" key="9">
    <source>
        <dbReference type="ARBA" id="ARBA00023065"/>
    </source>
</evidence>
<evidence type="ECO:0000313" key="15">
    <source>
        <dbReference type="EMBL" id="SPJ32583.1"/>
    </source>
</evidence>
<gene>
    <name evidence="15" type="primary">panF_2</name>
    <name evidence="15" type="ORF">KSP9073_00584</name>
</gene>
<dbReference type="OrthoDB" id="3651542at2"/>
<evidence type="ECO:0000256" key="10">
    <source>
        <dbReference type="ARBA" id="ARBA00023136"/>
    </source>
</evidence>
<dbReference type="Proteomes" id="UP000244934">
    <property type="component" value="Unassembled WGS sequence"/>
</dbReference>
<dbReference type="EMBL" id="ONZI01000001">
    <property type="protein sequence ID" value="SPJ32583.1"/>
    <property type="molecule type" value="Genomic_DNA"/>
</dbReference>
<feature type="transmembrane region" description="Helical" evidence="14">
    <location>
        <begin position="130"/>
        <end position="147"/>
    </location>
</feature>
<keyword evidence="9" id="KW-0406">Ion transport</keyword>
<dbReference type="Gene3D" id="1.20.1730.10">
    <property type="entry name" value="Sodium/glucose cotransporter"/>
    <property type="match status" value="1"/>
</dbReference>
<dbReference type="GO" id="GO:0015293">
    <property type="term" value="F:symporter activity"/>
    <property type="evidence" value="ECO:0007669"/>
    <property type="project" value="UniProtKB-KW"/>
</dbReference>
<keyword evidence="11" id="KW-0739">Sodium transport</keyword>
<feature type="transmembrane region" description="Helical" evidence="14">
    <location>
        <begin position="44"/>
        <end position="62"/>
    </location>
</feature>
<keyword evidence="16" id="KW-1185">Reference proteome</keyword>
<dbReference type="Pfam" id="PF00474">
    <property type="entry name" value="SSF"/>
    <property type="match status" value="1"/>
</dbReference>
<evidence type="ECO:0000256" key="3">
    <source>
        <dbReference type="ARBA" id="ARBA00022448"/>
    </source>
</evidence>
<dbReference type="PANTHER" id="PTHR48086:SF3">
    <property type="entry name" value="SODIUM_PROLINE SYMPORTER"/>
    <property type="match status" value="1"/>
</dbReference>
<evidence type="ECO:0000256" key="14">
    <source>
        <dbReference type="SAM" id="Phobius"/>
    </source>
</evidence>
<organism evidence="15 16">
    <name type="scientific">Kushneria phyllosphaerae</name>
    <dbReference type="NCBI Taxonomy" id="2100822"/>
    <lineage>
        <taxon>Bacteria</taxon>
        <taxon>Pseudomonadati</taxon>
        <taxon>Pseudomonadota</taxon>
        <taxon>Gammaproteobacteria</taxon>
        <taxon>Oceanospirillales</taxon>
        <taxon>Halomonadaceae</taxon>
        <taxon>Kushneria</taxon>
    </lineage>
</organism>
<name>A0A2R8CI86_9GAMM</name>
<feature type="transmembrane region" description="Helical" evidence="14">
    <location>
        <begin position="283"/>
        <end position="304"/>
    </location>
</feature>
<dbReference type="RefSeq" id="WP_108841438.1">
    <property type="nucleotide sequence ID" value="NZ_ONZI01000001.1"/>
</dbReference>
<evidence type="ECO:0000256" key="8">
    <source>
        <dbReference type="ARBA" id="ARBA00023053"/>
    </source>
</evidence>
<evidence type="ECO:0000256" key="7">
    <source>
        <dbReference type="ARBA" id="ARBA00022989"/>
    </source>
</evidence>
<feature type="transmembrane region" description="Helical" evidence="14">
    <location>
        <begin position="12"/>
        <end position="32"/>
    </location>
</feature>
<reference evidence="16" key="1">
    <citation type="submission" date="2018-03" db="EMBL/GenBank/DDBJ databases">
        <authorList>
            <person name="Navarro De La Torre S."/>
        </authorList>
    </citation>
    <scope>NUCLEOTIDE SEQUENCE [LARGE SCALE GENOMIC DNA]</scope>
    <source>
        <strain evidence="16">EAod3</strain>
    </source>
</reference>
<keyword evidence="5 14" id="KW-0812">Transmembrane</keyword>
<evidence type="ECO:0000256" key="11">
    <source>
        <dbReference type="ARBA" id="ARBA00023201"/>
    </source>
</evidence>
<accession>A0A2R8CI86</accession>
<comment type="catalytic activity">
    <reaction evidence="12">
        <text>L-proline(in) + Na(+)(in) = L-proline(out) + Na(+)(out)</text>
        <dbReference type="Rhea" id="RHEA:28967"/>
        <dbReference type="ChEBI" id="CHEBI:29101"/>
        <dbReference type="ChEBI" id="CHEBI:60039"/>
    </reaction>
</comment>
<keyword evidence="8" id="KW-0915">Sodium</keyword>
<feature type="transmembrane region" description="Helical" evidence="14">
    <location>
        <begin position="405"/>
        <end position="428"/>
    </location>
</feature>
<evidence type="ECO:0000256" key="4">
    <source>
        <dbReference type="ARBA" id="ARBA00022475"/>
    </source>
</evidence>
<dbReference type="PANTHER" id="PTHR48086">
    <property type="entry name" value="SODIUM/PROLINE SYMPORTER-RELATED"/>
    <property type="match status" value="1"/>
</dbReference>
<protein>
    <submittedName>
        <fullName evidence="15">Sodium/pantothenate symporter</fullName>
    </submittedName>
</protein>
<keyword evidence="10 14" id="KW-0472">Membrane</keyword>
<dbReference type="InterPro" id="IPR001734">
    <property type="entry name" value="Na/solute_symporter"/>
</dbReference>
<evidence type="ECO:0000256" key="6">
    <source>
        <dbReference type="ARBA" id="ARBA00022847"/>
    </source>
</evidence>
<keyword evidence="6" id="KW-0769">Symport</keyword>
<keyword evidence="4" id="KW-1003">Cell membrane</keyword>
<evidence type="ECO:0000256" key="1">
    <source>
        <dbReference type="ARBA" id="ARBA00004651"/>
    </source>
</evidence>
<evidence type="ECO:0000313" key="16">
    <source>
        <dbReference type="Proteomes" id="UP000244934"/>
    </source>
</evidence>